<keyword evidence="12" id="KW-1185">Reference proteome</keyword>
<dbReference type="InterPro" id="IPR025505">
    <property type="entry name" value="FHIPEP_CS"/>
</dbReference>
<keyword evidence="4" id="KW-1003">Cell membrane</keyword>
<dbReference type="PRINTS" id="PR00949">
    <property type="entry name" value="TYPE3IMAPROT"/>
</dbReference>
<feature type="region of interest" description="Disordered" evidence="9">
    <location>
        <begin position="331"/>
        <end position="353"/>
    </location>
</feature>
<name>A0A8A4TQA8_SULCO</name>
<dbReference type="NCBIfam" id="TIGR01399">
    <property type="entry name" value="hrcV"/>
    <property type="match status" value="1"/>
</dbReference>
<dbReference type="PANTHER" id="PTHR30161:SF2">
    <property type="entry name" value="INVASION PROTEIN INVA"/>
    <property type="match status" value="1"/>
</dbReference>
<evidence type="ECO:0000313" key="11">
    <source>
        <dbReference type="EMBL" id="QTD51111.1"/>
    </source>
</evidence>
<evidence type="ECO:0000256" key="1">
    <source>
        <dbReference type="ARBA" id="ARBA00004429"/>
    </source>
</evidence>
<dbReference type="GO" id="GO:0005886">
    <property type="term" value="C:plasma membrane"/>
    <property type="evidence" value="ECO:0007669"/>
    <property type="project" value="UniProtKB-SubCell"/>
</dbReference>
<feature type="transmembrane region" description="Helical" evidence="10">
    <location>
        <begin position="303"/>
        <end position="320"/>
    </location>
</feature>
<reference evidence="11" key="1">
    <citation type="submission" date="2021-03" db="EMBL/GenBank/DDBJ databases">
        <title>Acanthopleuribacteraceae sp. M133.</title>
        <authorList>
            <person name="Wang G."/>
        </authorList>
    </citation>
    <scope>NUCLEOTIDE SEQUENCE</scope>
    <source>
        <strain evidence="11">M133</strain>
    </source>
</reference>
<feature type="transmembrane region" description="Helical" evidence="10">
    <location>
        <begin position="199"/>
        <end position="220"/>
    </location>
</feature>
<evidence type="ECO:0000256" key="9">
    <source>
        <dbReference type="SAM" id="MobiDB-lite"/>
    </source>
</evidence>
<comment type="subcellular location">
    <subcellularLocation>
        <location evidence="1">Cell inner membrane</location>
        <topology evidence="1">Multi-pass membrane protein</topology>
    </subcellularLocation>
</comment>
<dbReference type="InterPro" id="IPR042193">
    <property type="entry name" value="FHIPEP_3"/>
</dbReference>
<evidence type="ECO:0000256" key="6">
    <source>
        <dbReference type="ARBA" id="ARBA00022692"/>
    </source>
</evidence>
<evidence type="ECO:0000256" key="8">
    <source>
        <dbReference type="ARBA" id="ARBA00023136"/>
    </source>
</evidence>
<comment type="similarity">
    <text evidence="2">Belongs to the FHIPEP (flagella/HR/invasion proteins export pore) family.</text>
</comment>
<evidence type="ECO:0000313" key="12">
    <source>
        <dbReference type="Proteomes" id="UP000663929"/>
    </source>
</evidence>
<dbReference type="Gene3D" id="1.10.8.540">
    <property type="entry name" value="FHIPEP family, domain 3"/>
    <property type="match status" value="1"/>
</dbReference>
<protein>
    <submittedName>
        <fullName evidence="11">Type III secretion system export apparatus subunit SctV</fullName>
    </submittedName>
</protein>
<dbReference type="RefSeq" id="WP_237381243.1">
    <property type="nucleotide sequence ID" value="NZ_CP071793.1"/>
</dbReference>
<evidence type="ECO:0000256" key="5">
    <source>
        <dbReference type="ARBA" id="ARBA00022519"/>
    </source>
</evidence>
<dbReference type="Gene3D" id="3.40.50.12790">
    <property type="entry name" value="FHIPEP family, domain 4"/>
    <property type="match status" value="1"/>
</dbReference>
<dbReference type="PANTHER" id="PTHR30161">
    <property type="entry name" value="FLAGELLAR EXPORT PROTEIN, MEMBRANE FLHA SUBUNIT-RELATED"/>
    <property type="match status" value="1"/>
</dbReference>
<dbReference type="GO" id="GO:0009306">
    <property type="term" value="P:protein secretion"/>
    <property type="evidence" value="ECO:0007669"/>
    <property type="project" value="InterPro"/>
</dbReference>
<keyword evidence="8 10" id="KW-0472">Membrane</keyword>
<dbReference type="Proteomes" id="UP000663929">
    <property type="component" value="Chromosome"/>
</dbReference>
<dbReference type="PROSITE" id="PS00994">
    <property type="entry name" value="FHIPEP"/>
    <property type="match status" value="1"/>
</dbReference>
<dbReference type="InterPro" id="IPR042194">
    <property type="entry name" value="FHIPEP_1"/>
</dbReference>
<dbReference type="PIRSF" id="PIRSF005419">
    <property type="entry name" value="FlhA"/>
    <property type="match status" value="1"/>
</dbReference>
<organism evidence="11 12">
    <name type="scientific">Sulfidibacter corallicola</name>
    <dbReference type="NCBI Taxonomy" id="2818388"/>
    <lineage>
        <taxon>Bacteria</taxon>
        <taxon>Pseudomonadati</taxon>
        <taxon>Acidobacteriota</taxon>
        <taxon>Holophagae</taxon>
        <taxon>Acanthopleuribacterales</taxon>
        <taxon>Acanthopleuribacteraceae</taxon>
        <taxon>Sulfidibacter</taxon>
    </lineage>
</organism>
<gene>
    <name evidence="11" type="primary">sctV</name>
    <name evidence="11" type="ORF">J3U87_01465</name>
</gene>
<dbReference type="Pfam" id="PF00771">
    <property type="entry name" value="FHIPEP"/>
    <property type="match status" value="1"/>
</dbReference>
<keyword evidence="6 10" id="KW-0812">Transmembrane</keyword>
<feature type="transmembrane region" description="Helical" evidence="10">
    <location>
        <begin position="12"/>
        <end position="32"/>
    </location>
</feature>
<evidence type="ECO:0000256" key="4">
    <source>
        <dbReference type="ARBA" id="ARBA00022475"/>
    </source>
</evidence>
<accession>A0A8A4TQA8</accession>
<keyword evidence="5" id="KW-0997">Cell inner membrane</keyword>
<evidence type="ECO:0000256" key="3">
    <source>
        <dbReference type="ARBA" id="ARBA00022448"/>
    </source>
</evidence>
<keyword evidence="3" id="KW-0813">Transport</keyword>
<feature type="transmembrane region" description="Helical" evidence="10">
    <location>
        <begin position="232"/>
        <end position="258"/>
    </location>
</feature>
<dbReference type="InterPro" id="IPR042196">
    <property type="entry name" value="FHIPEP_4"/>
</dbReference>
<keyword evidence="7 10" id="KW-1133">Transmembrane helix</keyword>
<feature type="transmembrane region" description="Helical" evidence="10">
    <location>
        <begin position="38"/>
        <end position="60"/>
    </location>
</feature>
<dbReference type="KEGG" id="scor:J3U87_01465"/>
<feature type="transmembrane region" description="Helical" evidence="10">
    <location>
        <begin position="279"/>
        <end position="297"/>
    </location>
</feature>
<evidence type="ECO:0000256" key="2">
    <source>
        <dbReference type="ARBA" id="ARBA00008835"/>
    </source>
</evidence>
<dbReference type="InterPro" id="IPR006302">
    <property type="entry name" value="T3SS_HrcV"/>
</dbReference>
<dbReference type="Gene3D" id="3.40.30.60">
    <property type="entry name" value="FHIPEP family, domain 1"/>
    <property type="match status" value="1"/>
</dbReference>
<proteinExistence type="inferred from homology"/>
<dbReference type="EMBL" id="CP071793">
    <property type="protein sequence ID" value="QTD51111.1"/>
    <property type="molecule type" value="Genomic_DNA"/>
</dbReference>
<feature type="transmembrane region" description="Helical" evidence="10">
    <location>
        <begin position="109"/>
        <end position="131"/>
    </location>
</feature>
<dbReference type="InterPro" id="IPR001712">
    <property type="entry name" value="T3SS_FHIPEP"/>
</dbReference>
<evidence type="ECO:0000256" key="7">
    <source>
        <dbReference type="ARBA" id="ARBA00022989"/>
    </source>
</evidence>
<dbReference type="AlphaFoldDB" id="A0A8A4TQA8"/>
<evidence type="ECO:0000256" key="10">
    <source>
        <dbReference type="SAM" id="Phobius"/>
    </source>
</evidence>
<sequence length="694" mass="76514">MNKIQNLLLQSTKYTDIILAVLIICIIALMILPLPPFLVDALIAANLSIAVTLLMLSLYIPSALSLSSFPTLLLFTTLFRLALNITTTRQILLYAYAGEIINTFGNLVVAGNFVVGGVIFLIITIVQFMVIAKGSERVAEVGARFTLDAMPGKQMSIDADLRAGAIDIDEARRRRNNVEKESQLYGAMDGAMKFVKGDAIAGLIVTGINILGGIAIGSMQKGMPVGEALQKYAILTIGDGLISQIPALFISITAGIIVTRVSNEDSPHLGGDIGTQVLAQPKALAIGGAILLSFALIPGFPKIQFIGLGLVIGGIGYTLYKRSQSGEALETAGGGMPAMAAAGDKRPPRQETEGEDFSLTIPLLIDVSANIRDYIQPEVLNNELVRVRKALYYDLGVPFPGIHLRFAEDMEPNRYTIMVQEIPMSEGQVIPGKLFVREAEDNLRIMGIEYEKGADFLPDLPTLWVDGSKRSLLQSAGIPFMDVPQVLTYHLSFILKKHADDFIGLQETKYLLDHMEERFGVLVKEVQRILPVAKITEVFQRLVQEEVSIRDLRTILQTLIEWGQKEKDVVLLTEYVRMGLRRFISYKYSGGQNILASYMFDPGLEEVVRKAIRQTSGGSYLALDPDTSRRIVQAVQREVGDFTQNPQKPVLLISMDIRRYVKKLIEMEVSELPVLSYQELTPEITIQPLGRVNM</sequence>
<feature type="compositionally biased region" description="Basic and acidic residues" evidence="9">
    <location>
        <begin position="343"/>
        <end position="352"/>
    </location>
</feature>